<dbReference type="EMBL" id="CM010723">
    <property type="protein sequence ID" value="RZC77100.1"/>
    <property type="molecule type" value="Genomic_DNA"/>
</dbReference>
<dbReference type="Proteomes" id="UP000316621">
    <property type="component" value="Chromosome 9"/>
</dbReference>
<keyword evidence="1" id="KW-0175">Coiled coil</keyword>
<organism evidence="4 5">
    <name type="scientific">Papaver somniferum</name>
    <name type="common">Opium poppy</name>
    <dbReference type="NCBI Taxonomy" id="3469"/>
    <lineage>
        <taxon>Eukaryota</taxon>
        <taxon>Viridiplantae</taxon>
        <taxon>Streptophyta</taxon>
        <taxon>Embryophyta</taxon>
        <taxon>Tracheophyta</taxon>
        <taxon>Spermatophyta</taxon>
        <taxon>Magnoliopsida</taxon>
        <taxon>Ranunculales</taxon>
        <taxon>Papaveraceae</taxon>
        <taxon>Papaveroideae</taxon>
        <taxon>Papaver</taxon>
    </lineage>
</organism>
<feature type="transmembrane region" description="Helical" evidence="3">
    <location>
        <begin position="21"/>
        <end position="39"/>
    </location>
</feature>
<feature type="coiled-coil region" evidence="1">
    <location>
        <begin position="160"/>
        <end position="313"/>
    </location>
</feature>
<evidence type="ECO:0000256" key="1">
    <source>
        <dbReference type="SAM" id="Coils"/>
    </source>
</evidence>
<keyword evidence="3" id="KW-0812">Transmembrane</keyword>
<dbReference type="AlphaFoldDB" id="A0A4Y7KXJ3"/>
<proteinExistence type="predicted"/>
<dbReference type="Gramene" id="RZC77100">
    <property type="protein sequence ID" value="RZC77100"/>
    <property type="gene ID" value="C5167_001269"/>
</dbReference>
<feature type="non-terminal residue" evidence="4">
    <location>
        <position position="1"/>
    </location>
</feature>
<keyword evidence="3" id="KW-0472">Membrane</keyword>
<feature type="coiled-coil region" evidence="1">
    <location>
        <begin position="498"/>
        <end position="564"/>
    </location>
</feature>
<accession>A0A4Y7KXJ3</accession>
<gene>
    <name evidence="4" type="ORF">C5167_001269</name>
</gene>
<evidence type="ECO:0000313" key="5">
    <source>
        <dbReference type="Proteomes" id="UP000316621"/>
    </source>
</evidence>
<keyword evidence="3" id="KW-1133">Transmembrane helix</keyword>
<dbReference type="PANTHER" id="PTHR34380:SF1">
    <property type="entry name" value="OS01G0221300 PROTEIN"/>
    <property type="match status" value="1"/>
</dbReference>
<evidence type="ECO:0000313" key="4">
    <source>
        <dbReference type="EMBL" id="RZC77100.1"/>
    </source>
</evidence>
<protein>
    <submittedName>
        <fullName evidence="4">Uncharacterized protein</fullName>
    </submittedName>
</protein>
<reference evidence="4 5" key="1">
    <citation type="journal article" date="2018" name="Science">
        <title>The opium poppy genome and morphinan production.</title>
        <authorList>
            <person name="Guo L."/>
            <person name="Winzer T."/>
            <person name="Yang X."/>
            <person name="Li Y."/>
            <person name="Ning Z."/>
            <person name="He Z."/>
            <person name="Teodor R."/>
            <person name="Lu Y."/>
            <person name="Bowser T.A."/>
            <person name="Graham I.A."/>
            <person name="Ye K."/>
        </authorList>
    </citation>
    <scope>NUCLEOTIDE SEQUENCE [LARGE SCALE GENOMIC DNA]</scope>
    <source>
        <strain evidence="5">cv. HN1</strain>
        <tissue evidence="4">Leaves</tissue>
    </source>
</reference>
<sequence>QLSRSKQIRVKQTKSNPSLSPPFGFTGWSYSVLCLFFIFREKVTQLFPSRIQVPQGSIFWKKMDIEILIRDFEGRIRTAVESSEYWKHRFLQMQNDLIQMQTKCKDFEVQAAARPKYELELLKTSQEYKTKYEQLSFEFQKKKLEWSVIEGKYEVLSISKISVENEVKELKITCNQLETQNKHLMEELKAICQRVTGERLRIKILEDECDQYREKCSQLSGEIKGLEEERDQFREKCVQHSDETKGFEEERDQIRGRCVQLSVEIKKMEEERDQFREKCVQHSGEIKGLECGKTKLNDEIEVLKEKLKESESQAAKRLICGVELGKDLEVHKIKCRGLSTELKEKEMECVGLEVKLKNLMLVKVAVEDELNKYKTAFCEMQAKITSLERQRDVMTDRERMAQERNAYLEGLVKKMENDERETLRITQERNAYLEGVVKKMENDERETLRITQGRNVYLEGVVKKMENDERETLRIAYERNAYLEGLVKKMENNERETLRMAQERNAYLEGLVKKMENDERETVVQLKTQNRDLECGKQSAECEIETWKKRFSALETEVLRFKEENATLRGLRNEVCRDDKYKTYMNKETCRKMGGEVNVAAVDHSRKKDNMLNKTATILNSALPPNPSSLKENIREVHRSGPPFISNQSEPSEAIKDKQKNIRLDSKVESVIAVKKQLSFETEGSSREKLVLINQGTVATSSTGTIEIDDSGDEKEIGETLKSSSGNGNNLRAKKYLKRPLSAKKNEECERNFDENVTSIPLSSTTKRRRICGSKSQDDDKIPIGKLLNLCNGDEKVERQESSSKRSFLLKQCQKKKNMVKGTSRNESATLNDSKMSRMSYQKAAKPTFADGRKNVLGEFGSNREGEHFGGMIVAKIIRLRQSKWQFEADLFSSLQKDPELCMRAICALYRQQMSKEKYTRGSLDSNERGFNVNDALRGTTLAEFLMDGNHEGDLKKSVKELEMFDSKALEDCKRLSMYYSTQLFSMYQSKDDPFFLPS</sequence>
<dbReference type="Gene3D" id="1.10.287.1490">
    <property type="match status" value="1"/>
</dbReference>
<evidence type="ECO:0000256" key="3">
    <source>
        <dbReference type="SAM" id="Phobius"/>
    </source>
</evidence>
<feature type="compositionally biased region" description="Polar residues" evidence="2">
    <location>
        <begin position="821"/>
        <end position="838"/>
    </location>
</feature>
<dbReference type="PANTHER" id="PTHR34380">
    <property type="entry name" value="BNAA03G12380D PROTEIN"/>
    <property type="match status" value="1"/>
</dbReference>
<feature type="region of interest" description="Disordered" evidence="2">
    <location>
        <begin position="819"/>
        <end position="838"/>
    </location>
</feature>
<name>A0A4Y7KXJ3_PAPSO</name>
<keyword evidence="5" id="KW-1185">Reference proteome</keyword>
<evidence type="ECO:0000256" key="2">
    <source>
        <dbReference type="SAM" id="MobiDB-lite"/>
    </source>
</evidence>